<evidence type="ECO:0000313" key="2">
    <source>
        <dbReference type="EMBL" id="CAF4840132.1"/>
    </source>
</evidence>
<evidence type="ECO:0000313" key="1">
    <source>
        <dbReference type="EMBL" id="CAF4839752.1"/>
    </source>
</evidence>
<feature type="non-terminal residue" evidence="2">
    <location>
        <position position="1"/>
    </location>
</feature>
<evidence type="ECO:0000313" key="4">
    <source>
        <dbReference type="EMBL" id="CAF5016723.1"/>
    </source>
</evidence>
<organism evidence="2 5">
    <name type="scientific">Rotaria magnacalcarata</name>
    <dbReference type="NCBI Taxonomy" id="392030"/>
    <lineage>
        <taxon>Eukaryota</taxon>
        <taxon>Metazoa</taxon>
        <taxon>Spiralia</taxon>
        <taxon>Gnathifera</taxon>
        <taxon>Rotifera</taxon>
        <taxon>Eurotatoria</taxon>
        <taxon>Bdelloidea</taxon>
        <taxon>Philodinida</taxon>
        <taxon>Philodinidae</taxon>
        <taxon>Rotaria</taxon>
    </lineage>
</organism>
<evidence type="ECO:0000313" key="3">
    <source>
        <dbReference type="EMBL" id="CAF4993513.1"/>
    </source>
</evidence>
<dbReference type="EMBL" id="CAJOBH010149429">
    <property type="protein sequence ID" value="CAF4840132.1"/>
    <property type="molecule type" value="Genomic_DNA"/>
</dbReference>
<protein>
    <submittedName>
        <fullName evidence="2">Uncharacterized protein</fullName>
    </submittedName>
</protein>
<dbReference type="EMBL" id="CAJOBH010149279">
    <property type="protein sequence ID" value="CAF4839752.1"/>
    <property type="molecule type" value="Genomic_DNA"/>
</dbReference>
<dbReference type="EMBL" id="CAJOBI010201647">
    <property type="protein sequence ID" value="CAF4993513.1"/>
    <property type="molecule type" value="Genomic_DNA"/>
</dbReference>
<comment type="caution">
    <text evidence="2">The sequence shown here is derived from an EMBL/GenBank/DDBJ whole genome shotgun (WGS) entry which is preliminary data.</text>
</comment>
<gene>
    <name evidence="1" type="ORF">BYL167_LOCUS49768</name>
    <name evidence="2" type="ORF">BYL167_LOCUS49784</name>
    <name evidence="4" type="ORF">GIL414_LOCUS58167</name>
    <name evidence="3" type="ORF">SMN809_LOCUS56427</name>
</gene>
<dbReference type="Proteomes" id="UP000681720">
    <property type="component" value="Unassembled WGS sequence"/>
</dbReference>
<evidence type="ECO:0000313" key="5">
    <source>
        <dbReference type="Proteomes" id="UP000681967"/>
    </source>
</evidence>
<name>A0A8S3BS23_9BILA</name>
<dbReference type="AlphaFoldDB" id="A0A8S3BS23"/>
<sequence>MSNGCIPFNLTNTYLMCSLTKSVLNNTRDLEANVEIRIGTNLTFLI</sequence>
<dbReference type="Proteomes" id="UP000681967">
    <property type="component" value="Unassembled WGS sequence"/>
</dbReference>
<reference evidence="2" key="1">
    <citation type="submission" date="2021-02" db="EMBL/GenBank/DDBJ databases">
        <authorList>
            <person name="Nowell W R."/>
        </authorList>
    </citation>
    <scope>NUCLEOTIDE SEQUENCE</scope>
</reference>
<accession>A0A8S3BS23</accession>
<proteinExistence type="predicted"/>
<dbReference type="EMBL" id="CAJOBJ010213468">
    <property type="protein sequence ID" value="CAF5016723.1"/>
    <property type="molecule type" value="Genomic_DNA"/>
</dbReference>
<dbReference type="Proteomes" id="UP000676336">
    <property type="component" value="Unassembled WGS sequence"/>
</dbReference>